<dbReference type="HAMAP" id="MF_00460">
    <property type="entry name" value="UPF0125_RnfH"/>
    <property type="match status" value="1"/>
</dbReference>
<dbReference type="PANTHER" id="PTHR37483:SF1">
    <property type="entry name" value="UPF0125 PROTEIN RATB"/>
    <property type="match status" value="1"/>
</dbReference>
<gene>
    <name evidence="4" type="ORF">CJO09_12175</name>
</gene>
<dbReference type="SUPFAM" id="SSF54285">
    <property type="entry name" value="MoaD/ThiS"/>
    <property type="match status" value="1"/>
</dbReference>
<evidence type="ECO:0000313" key="5">
    <source>
        <dbReference type="Proteomes" id="UP000266483"/>
    </source>
</evidence>
<evidence type="ECO:0000256" key="3">
    <source>
        <dbReference type="SAM" id="MobiDB-lite"/>
    </source>
</evidence>
<dbReference type="InterPro" id="IPR005346">
    <property type="entry name" value="RnfH"/>
</dbReference>
<dbReference type="InterPro" id="IPR016155">
    <property type="entry name" value="Mopterin_synth/thiamin_S_b"/>
</dbReference>
<dbReference type="EMBL" id="NQOU01000005">
    <property type="protein sequence ID" value="RII82273.1"/>
    <property type="molecule type" value="Genomic_DNA"/>
</dbReference>
<reference evidence="4 5" key="1">
    <citation type="submission" date="2017-08" db="EMBL/GenBank/DDBJ databases">
        <title>Pusillimonas indicus sp. nov., a member of the family Alcaligenaceae isolated from surface seawater.</title>
        <authorList>
            <person name="Li J."/>
        </authorList>
    </citation>
    <scope>NUCLEOTIDE SEQUENCE [LARGE SCALE GENOMIC DNA]</scope>
    <source>
        <strain evidence="4 5">17-4A</strain>
    </source>
</reference>
<evidence type="ECO:0000256" key="1">
    <source>
        <dbReference type="ARBA" id="ARBA00010645"/>
    </source>
</evidence>
<comment type="caution">
    <text evidence="4">The sequence shown here is derived from an EMBL/GenBank/DDBJ whole genome shotgun (WGS) entry which is preliminary data.</text>
</comment>
<dbReference type="InterPro" id="IPR037021">
    <property type="entry name" value="RnfH_sf"/>
</dbReference>
<protein>
    <recommendedName>
        <fullName evidence="2">UPF0125 protein CJO09_12175</fullName>
    </recommendedName>
</protein>
<name>A0ABX9MTQ6_9BURK</name>
<dbReference type="Proteomes" id="UP000266483">
    <property type="component" value="Unassembled WGS sequence"/>
</dbReference>
<feature type="region of interest" description="Disordered" evidence="3">
    <location>
        <begin position="125"/>
        <end position="144"/>
    </location>
</feature>
<accession>A0ABX9MTQ6</accession>
<evidence type="ECO:0000256" key="2">
    <source>
        <dbReference type="HAMAP-Rule" id="MF_00460"/>
    </source>
</evidence>
<dbReference type="NCBIfam" id="NF002490">
    <property type="entry name" value="PRK01777.1"/>
    <property type="match status" value="1"/>
</dbReference>
<keyword evidence="5" id="KW-1185">Reference proteome</keyword>
<organism evidence="4 5">
    <name type="scientific">Neopusillimonas maritima</name>
    <dbReference type="NCBI Taxonomy" id="2026239"/>
    <lineage>
        <taxon>Bacteria</taxon>
        <taxon>Pseudomonadati</taxon>
        <taxon>Pseudomonadota</taxon>
        <taxon>Betaproteobacteria</taxon>
        <taxon>Burkholderiales</taxon>
        <taxon>Alcaligenaceae</taxon>
        <taxon>Neopusillimonas</taxon>
    </lineage>
</organism>
<evidence type="ECO:0000313" key="4">
    <source>
        <dbReference type="EMBL" id="RII82273.1"/>
    </source>
</evidence>
<dbReference type="Pfam" id="PF03658">
    <property type="entry name" value="Ub-RnfH"/>
    <property type="match status" value="1"/>
</dbReference>
<sequence>MRSPVGGWSVLSARFSTALPAALSIPSPSVPKPAMTESHTCDASCIHVEVVFAQPDTIWRKTLQVPIGTTARQALDLSGFDQAFPNEVRQVGAMGVYGQHCQDDYVLVDGDRLELYRPLQFDPKESRRRRAMHKQRVKNGNSAV</sequence>
<proteinExistence type="inferred from homology"/>
<feature type="compositionally biased region" description="Basic residues" evidence="3">
    <location>
        <begin position="126"/>
        <end position="137"/>
    </location>
</feature>
<comment type="similarity">
    <text evidence="1 2">Belongs to the UPF0125 (RnfH) family.</text>
</comment>
<dbReference type="Gene3D" id="3.10.20.280">
    <property type="entry name" value="RnfH-like"/>
    <property type="match status" value="1"/>
</dbReference>
<dbReference type="PANTHER" id="PTHR37483">
    <property type="entry name" value="UPF0125 PROTEIN RATB"/>
    <property type="match status" value="1"/>
</dbReference>